<feature type="DNA-binding region" description="H-T-H motif" evidence="4">
    <location>
        <begin position="35"/>
        <end position="54"/>
    </location>
</feature>
<evidence type="ECO:0000256" key="4">
    <source>
        <dbReference type="PROSITE-ProRule" id="PRU00335"/>
    </source>
</evidence>
<dbReference type="STRING" id="883077.HMPREF9241_00072"/>
<dbReference type="GO" id="GO:0000976">
    <property type="term" value="F:transcription cis-regulatory region binding"/>
    <property type="evidence" value="ECO:0007669"/>
    <property type="project" value="TreeGrafter"/>
</dbReference>
<name>K0YWX3_9ACTO</name>
<dbReference type="RefSeq" id="WP_006680279.1">
    <property type="nucleotide sequence ID" value="NZ_JH815208.1"/>
</dbReference>
<evidence type="ECO:0000313" key="6">
    <source>
        <dbReference type="EMBL" id="EJZ88211.1"/>
    </source>
</evidence>
<dbReference type="SUPFAM" id="SSF46689">
    <property type="entry name" value="Homeodomain-like"/>
    <property type="match status" value="1"/>
</dbReference>
<dbReference type="PANTHER" id="PTHR30055">
    <property type="entry name" value="HTH-TYPE TRANSCRIPTIONAL REGULATOR RUTR"/>
    <property type="match status" value="1"/>
</dbReference>
<protein>
    <recommendedName>
        <fullName evidence="5">HTH tetR-type domain-containing protein</fullName>
    </recommendedName>
</protein>
<evidence type="ECO:0000259" key="5">
    <source>
        <dbReference type="PROSITE" id="PS50977"/>
    </source>
</evidence>
<dbReference type="PANTHER" id="PTHR30055:SF234">
    <property type="entry name" value="HTH-TYPE TRANSCRIPTIONAL REGULATOR BETI"/>
    <property type="match status" value="1"/>
</dbReference>
<evidence type="ECO:0000256" key="2">
    <source>
        <dbReference type="ARBA" id="ARBA00023125"/>
    </source>
</evidence>
<reference evidence="6 7" key="1">
    <citation type="submission" date="2012-07" db="EMBL/GenBank/DDBJ databases">
        <title>The Genome Sequence of Actinomyces turicensis ACS-279-V-COL4.</title>
        <authorList>
            <consortium name="The Broad Institute Genome Sequencing Platform"/>
            <person name="Earl A."/>
            <person name="Ward D."/>
            <person name="Feldgarden M."/>
            <person name="Gevers D."/>
            <person name="Saerens B."/>
            <person name="Vaneechoutte M."/>
            <person name="Walker B."/>
            <person name="Young S.K."/>
            <person name="Zeng Q."/>
            <person name="Gargeya S."/>
            <person name="Fitzgerald M."/>
            <person name="Haas B."/>
            <person name="Abouelleil A."/>
            <person name="Alvarado L."/>
            <person name="Arachchi H.M."/>
            <person name="Berlin A."/>
            <person name="Chapman S.B."/>
            <person name="Goldberg J."/>
            <person name="Griggs A."/>
            <person name="Gujja S."/>
            <person name="Hansen M."/>
            <person name="Howarth C."/>
            <person name="Imamovic A."/>
            <person name="Larimer J."/>
            <person name="McCowen C."/>
            <person name="Montmayeur A."/>
            <person name="Murphy C."/>
            <person name="Neiman D."/>
            <person name="Pearson M."/>
            <person name="Priest M."/>
            <person name="Roberts A."/>
            <person name="Saif S."/>
            <person name="Shea T."/>
            <person name="Sisk P."/>
            <person name="Sykes S."/>
            <person name="Wortman J."/>
            <person name="Nusbaum C."/>
            <person name="Birren B."/>
        </authorList>
    </citation>
    <scope>NUCLEOTIDE SEQUENCE [LARGE SCALE GENOMIC DNA]</scope>
    <source>
        <strain evidence="6 7">ACS-279-V-Col4</strain>
    </source>
</reference>
<dbReference type="PATRIC" id="fig|883077.3.peg.69"/>
<dbReference type="PROSITE" id="PS50977">
    <property type="entry name" value="HTH_TETR_2"/>
    <property type="match status" value="1"/>
</dbReference>
<organism evidence="6 7">
    <name type="scientific">Schaalia turicensis ACS-279-V-Col4</name>
    <dbReference type="NCBI Taxonomy" id="883077"/>
    <lineage>
        <taxon>Bacteria</taxon>
        <taxon>Bacillati</taxon>
        <taxon>Actinomycetota</taxon>
        <taxon>Actinomycetes</taxon>
        <taxon>Actinomycetales</taxon>
        <taxon>Actinomycetaceae</taxon>
        <taxon>Schaalia</taxon>
    </lineage>
</organism>
<dbReference type="Pfam" id="PF00440">
    <property type="entry name" value="TetR_N"/>
    <property type="match status" value="1"/>
</dbReference>
<proteinExistence type="predicted"/>
<keyword evidence="7" id="KW-1185">Reference proteome</keyword>
<accession>K0YWX3</accession>
<comment type="caution">
    <text evidence="6">The sequence shown here is derived from an EMBL/GenBank/DDBJ whole genome shotgun (WGS) entry which is preliminary data.</text>
</comment>
<keyword evidence="1" id="KW-0805">Transcription regulation</keyword>
<dbReference type="HOGENOM" id="CLU_069356_15_11_11"/>
<evidence type="ECO:0000256" key="1">
    <source>
        <dbReference type="ARBA" id="ARBA00023015"/>
    </source>
</evidence>
<evidence type="ECO:0000313" key="7">
    <source>
        <dbReference type="Proteomes" id="UP000003994"/>
    </source>
</evidence>
<feature type="domain" description="HTH tetR-type" evidence="5">
    <location>
        <begin position="12"/>
        <end position="72"/>
    </location>
</feature>
<dbReference type="Proteomes" id="UP000003994">
    <property type="component" value="Unassembled WGS sequence"/>
</dbReference>
<dbReference type="InterPro" id="IPR009057">
    <property type="entry name" value="Homeodomain-like_sf"/>
</dbReference>
<keyword evidence="2 4" id="KW-0238">DNA-binding</keyword>
<dbReference type="eggNOG" id="COG1309">
    <property type="taxonomic scope" value="Bacteria"/>
</dbReference>
<dbReference type="EMBL" id="AGWQ01000002">
    <property type="protein sequence ID" value="EJZ88211.1"/>
    <property type="molecule type" value="Genomic_DNA"/>
</dbReference>
<dbReference type="Gene3D" id="1.10.357.10">
    <property type="entry name" value="Tetracycline Repressor, domain 2"/>
    <property type="match status" value="1"/>
</dbReference>
<dbReference type="InterPro" id="IPR001647">
    <property type="entry name" value="HTH_TetR"/>
</dbReference>
<dbReference type="PRINTS" id="PR00455">
    <property type="entry name" value="HTHTETR"/>
</dbReference>
<keyword evidence="3" id="KW-0804">Transcription</keyword>
<sequence length="235" mass="25658">MSSKTRDVRNRVNTRARLLDAAADVFVEKGFSGVKIDDVVKAAGFTRGAFYSNYSSMDEVLKDVLVQRAHTIVDEIEAALAGIEGEPDVGTIMAVLDSFSAQGRTMYVLTCEYNLYMMRHPELIASDDAFPVTEREQLEAAVGRIVRGVLARMGRQSIFEPGVISRILTTFYLESFAPSMGGGTNKRMLAQMIEGLIFASSRLISSQGDNWDATNAGLTPTWAVPRTEDGTENGA</sequence>
<dbReference type="InterPro" id="IPR050109">
    <property type="entry name" value="HTH-type_TetR-like_transc_reg"/>
</dbReference>
<dbReference type="AlphaFoldDB" id="K0YWX3"/>
<evidence type="ECO:0000256" key="3">
    <source>
        <dbReference type="ARBA" id="ARBA00023163"/>
    </source>
</evidence>
<dbReference type="GO" id="GO:0003700">
    <property type="term" value="F:DNA-binding transcription factor activity"/>
    <property type="evidence" value="ECO:0007669"/>
    <property type="project" value="TreeGrafter"/>
</dbReference>
<gene>
    <name evidence="6" type="ORF">HMPREF9241_00072</name>
</gene>